<evidence type="ECO:0000259" key="2">
    <source>
        <dbReference type="SMART" id="SM01204"/>
    </source>
</evidence>
<reference evidence="3 4" key="1">
    <citation type="submission" date="2019-12" db="EMBL/GenBank/DDBJ databases">
        <authorList>
            <person name="Li M."/>
        </authorList>
    </citation>
    <scope>NUCLEOTIDE SEQUENCE [LARGE SCALE GENOMIC DNA]</scope>
    <source>
        <strain evidence="3 4">GBMRC 2024</strain>
    </source>
</reference>
<dbReference type="Proteomes" id="UP000477911">
    <property type="component" value="Unassembled WGS sequence"/>
</dbReference>
<protein>
    <submittedName>
        <fullName evidence="3">GfdT protein</fullName>
    </submittedName>
</protein>
<dbReference type="SMART" id="SM00897">
    <property type="entry name" value="FIST"/>
    <property type="match status" value="1"/>
</dbReference>
<dbReference type="PANTHER" id="PTHR40252:SF2">
    <property type="entry name" value="BLR0328 PROTEIN"/>
    <property type="match status" value="1"/>
</dbReference>
<dbReference type="SMART" id="SM01204">
    <property type="entry name" value="FIST_C"/>
    <property type="match status" value="1"/>
</dbReference>
<name>A0A6L7G851_9RHOB</name>
<sequence length="391" mass="41342">MTDMTVSRAATAARIVRSASVEVTTPGAARVLAERLGPDLEAVILFAAPACDLDALFRGAEAHMGGARLIGCSTAGEIDETGYAEGRILAIGLPRSHFRTRAVPLASPAELPPEQLMRDMLETRNALAREAPDWRHEFAFLLIDGLSQQEDRMAAAVAATLGSVPLFGGSAGDMERFGSTRVFAGGAASPGGAALLLVRSACPVRVFKSDHFQPTERRMVITGTDPERRRVTSINGAPAAEELARIIGIAPAALDRRFLAAHPLVVRIAGEHHVRSISHVGAAGELHFFSAIGTGLVLSLAASTDMAGHLRSVLDGLAEPRAPDFILGCDCLLRRLEAREKQQSATLSALMRSHRLQGFSTYGEQLGAMHVNQTLTGVAIYPPADPAGEAP</sequence>
<feature type="domain" description="FIST C-domain" evidence="2">
    <location>
        <begin position="239"/>
        <end position="368"/>
    </location>
</feature>
<proteinExistence type="predicted"/>
<dbReference type="AlphaFoldDB" id="A0A6L7G851"/>
<evidence type="ECO:0000313" key="4">
    <source>
        <dbReference type="Proteomes" id="UP000477911"/>
    </source>
</evidence>
<dbReference type="InterPro" id="IPR013702">
    <property type="entry name" value="FIST_domain_N"/>
</dbReference>
<keyword evidence="4" id="KW-1185">Reference proteome</keyword>
<dbReference type="Pfam" id="PF08495">
    <property type="entry name" value="FIST"/>
    <property type="match status" value="1"/>
</dbReference>
<feature type="domain" description="FIST" evidence="1">
    <location>
        <begin position="39"/>
        <end position="238"/>
    </location>
</feature>
<accession>A0A6L7G851</accession>
<dbReference type="InterPro" id="IPR019494">
    <property type="entry name" value="FIST_C"/>
</dbReference>
<dbReference type="EMBL" id="WUMU01000027">
    <property type="protein sequence ID" value="MXN20404.1"/>
    <property type="molecule type" value="Genomic_DNA"/>
</dbReference>
<evidence type="ECO:0000313" key="3">
    <source>
        <dbReference type="EMBL" id="MXN20404.1"/>
    </source>
</evidence>
<dbReference type="RefSeq" id="WP_160896530.1">
    <property type="nucleotide sequence ID" value="NZ_WUMU01000027.1"/>
</dbReference>
<evidence type="ECO:0000259" key="1">
    <source>
        <dbReference type="SMART" id="SM00897"/>
    </source>
</evidence>
<organism evidence="3 4">
    <name type="scientific">Pseudooceanicola albus</name>
    <dbReference type="NCBI Taxonomy" id="2692189"/>
    <lineage>
        <taxon>Bacteria</taxon>
        <taxon>Pseudomonadati</taxon>
        <taxon>Pseudomonadota</taxon>
        <taxon>Alphaproteobacteria</taxon>
        <taxon>Rhodobacterales</taxon>
        <taxon>Paracoccaceae</taxon>
        <taxon>Pseudooceanicola</taxon>
    </lineage>
</organism>
<dbReference type="Pfam" id="PF10442">
    <property type="entry name" value="FIST_C"/>
    <property type="match status" value="1"/>
</dbReference>
<gene>
    <name evidence="3" type="ORF">GR170_21420</name>
</gene>
<dbReference type="PANTHER" id="PTHR40252">
    <property type="entry name" value="BLR0328 PROTEIN"/>
    <property type="match status" value="1"/>
</dbReference>
<comment type="caution">
    <text evidence="3">The sequence shown here is derived from an EMBL/GenBank/DDBJ whole genome shotgun (WGS) entry which is preliminary data.</text>
</comment>